<keyword evidence="3" id="KW-0146">Chitin degradation</keyword>
<dbReference type="EMBL" id="JAGKQH010000017">
    <property type="protein sequence ID" value="KAG6575129.1"/>
    <property type="molecule type" value="Genomic_DNA"/>
</dbReference>
<evidence type="ECO:0000313" key="8">
    <source>
        <dbReference type="EMBL" id="KAG6575129.1"/>
    </source>
</evidence>
<keyword evidence="6" id="KW-0624">Polysaccharide degradation</keyword>
<dbReference type="InterPro" id="IPR050542">
    <property type="entry name" value="Glycosyl_Hydrlase18_Chitinase"/>
</dbReference>
<evidence type="ECO:0000256" key="6">
    <source>
        <dbReference type="ARBA" id="ARBA00023326"/>
    </source>
</evidence>
<dbReference type="GO" id="GO:0006032">
    <property type="term" value="P:chitin catabolic process"/>
    <property type="evidence" value="ECO:0007669"/>
    <property type="project" value="UniProtKB-KW"/>
</dbReference>
<name>A0AAV6M4T3_9ROSI</name>
<comment type="catalytic activity">
    <reaction evidence="1">
        <text>Random endo-hydrolysis of N-acetyl-beta-D-glucosaminide (1-&gt;4)-beta-linkages in chitin and chitodextrins.</text>
        <dbReference type="EC" id="3.2.1.14"/>
    </reaction>
</comment>
<feature type="compositionally biased region" description="Low complexity" evidence="7">
    <location>
        <begin position="144"/>
        <end position="154"/>
    </location>
</feature>
<reference evidence="8 9" key="1">
    <citation type="journal article" date="2021" name="Hortic Res">
        <title>The domestication of Cucurbita argyrosperma as revealed by the genome of its wild relative.</title>
        <authorList>
            <person name="Barrera-Redondo J."/>
            <person name="Sanchez-de la Vega G."/>
            <person name="Aguirre-Liguori J.A."/>
            <person name="Castellanos-Morales G."/>
            <person name="Gutierrez-Guerrero Y.T."/>
            <person name="Aguirre-Dugua X."/>
            <person name="Aguirre-Planter E."/>
            <person name="Tenaillon M.I."/>
            <person name="Lira-Saade R."/>
            <person name="Eguiarte L.E."/>
        </authorList>
    </citation>
    <scope>NUCLEOTIDE SEQUENCE [LARGE SCALE GENOMIC DNA]</scope>
    <source>
        <strain evidence="8">JBR-2021</strain>
    </source>
</reference>
<gene>
    <name evidence="8" type="ORF">SDJN03_25768</name>
</gene>
<keyword evidence="9" id="KW-1185">Reference proteome</keyword>
<keyword evidence="5" id="KW-0119">Carbohydrate metabolism</keyword>
<evidence type="ECO:0000256" key="7">
    <source>
        <dbReference type="SAM" id="MobiDB-lite"/>
    </source>
</evidence>
<proteinExistence type="predicted"/>
<dbReference type="Proteomes" id="UP000685013">
    <property type="component" value="Chromosome 17"/>
</dbReference>
<evidence type="ECO:0000256" key="5">
    <source>
        <dbReference type="ARBA" id="ARBA00023277"/>
    </source>
</evidence>
<protein>
    <submittedName>
        <fullName evidence="8">Uncharacterized protein</fullName>
    </submittedName>
</protein>
<keyword evidence="2" id="KW-0732">Signal</keyword>
<comment type="caution">
    <text evidence="8">The sequence shown here is derived from an EMBL/GenBank/DDBJ whole genome shotgun (WGS) entry which is preliminary data.</text>
</comment>
<dbReference type="GO" id="GO:0000272">
    <property type="term" value="P:polysaccharide catabolic process"/>
    <property type="evidence" value="ECO:0007669"/>
    <property type="project" value="UniProtKB-KW"/>
</dbReference>
<dbReference type="GO" id="GO:0008843">
    <property type="term" value="F:endochitinase activity"/>
    <property type="evidence" value="ECO:0007669"/>
    <property type="project" value="UniProtKB-EC"/>
</dbReference>
<dbReference type="AlphaFoldDB" id="A0AAV6M4T3"/>
<evidence type="ECO:0000256" key="1">
    <source>
        <dbReference type="ARBA" id="ARBA00000822"/>
    </source>
</evidence>
<dbReference type="PANTHER" id="PTHR45708">
    <property type="entry name" value="ENDOCHITINASE"/>
    <property type="match status" value="1"/>
</dbReference>
<keyword evidence="4" id="KW-1015">Disulfide bond</keyword>
<evidence type="ECO:0000256" key="3">
    <source>
        <dbReference type="ARBA" id="ARBA00023024"/>
    </source>
</evidence>
<feature type="non-terminal residue" evidence="8">
    <location>
        <position position="1"/>
    </location>
</feature>
<feature type="region of interest" description="Disordered" evidence="7">
    <location>
        <begin position="144"/>
        <end position="169"/>
    </location>
</feature>
<evidence type="ECO:0000256" key="4">
    <source>
        <dbReference type="ARBA" id="ARBA00023157"/>
    </source>
</evidence>
<dbReference type="GO" id="GO:0005576">
    <property type="term" value="C:extracellular region"/>
    <property type="evidence" value="ECO:0007669"/>
    <property type="project" value="TreeGrafter"/>
</dbReference>
<sequence length="169" mass="18797">MFANGNANNLLNSWNRWKTFPVGKLFMGLPASPSAAPSGGFIPANVLISRVLPRIKTSPNYVPPRRFHFPIIPRRRNRHLLGPKRQRRLSCFHLRHRNYQFVNVAFLSSFGNGQAPVLNLASHCNPDNNGCAFLSSELTPAKVKASKSSSQSAAELEATRSPPPMTRHK</sequence>
<evidence type="ECO:0000313" key="9">
    <source>
        <dbReference type="Proteomes" id="UP000685013"/>
    </source>
</evidence>
<dbReference type="PANTHER" id="PTHR45708:SF22">
    <property type="entry name" value="ACIDIC ENDOCHITINASE"/>
    <property type="match status" value="1"/>
</dbReference>
<evidence type="ECO:0000256" key="2">
    <source>
        <dbReference type="ARBA" id="ARBA00022729"/>
    </source>
</evidence>
<accession>A0AAV6M4T3</accession>
<organism evidence="8 9">
    <name type="scientific">Cucurbita argyrosperma subsp. sororia</name>
    <dbReference type="NCBI Taxonomy" id="37648"/>
    <lineage>
        <taxon>Eukaryota</taxon>
        <taxon>Viridiplantae</taxon>
        <taxon>Streptophyta</taxon>
        <taxon>Embryophyta</taxon>
        <taxon>Tracheophyta</taxon>
        <taxon>Spermatophyta</taxon>
        <taxon>Magnoliopsida</taxon>
        <taxon>eudicotyledons</taxon>
        <taxon>Gunneridae</taxon>
        <taxon>Pentapetalae</taxon>
        <taxon>rosids</taxon>
        <taxon>fabids</taxon>
        <taxon>Cucurbitales</taxon>
        <taxon>Cucurbitaceae</taxon>
        <taxon>Cucurbiteae</taxon>
        <taxon>Cucurbita</taxon>
    </lineage>
</organism>